<dbReference type="EMBL" id="ADWY01001226">
    <property type="protein sequence ID" value="EGH16379.1"/>
    <property type="molecule type" value="Genomic_DNA"/>
</dbReference>
<dbReference type="HOGENOM" id="CLU_2532883_0_0_6"/>
<comment type="caution">
    <text evidence="1">The sequence shown here is derived from an EMBL/GenBank/DDBJ whole genome shotgun (WGS) entry which is preliminary data.</text>
</comment>
<accession>F3CAT7</accession>
<proteinExistence type="predicted"/>
<evidence type="ECO:0000313" key="1">
    <source>
        <dbReference type="EMBL" id="EGH16379.1"/>
    </source>
</evidence>
<feature type="non-terminal residue" evidence="1">
    <location>
        <position position="1"/>
    </location>
</feature>
<evidence type="ECO:0000313" key="2">
    <source>
        <dbReference type="Proteomes" id="UP000005466"/>
    </source>
</evidence>
<name>F3CAT7_PSESG</name>
<protein>
    <submittedName>
        <fullName evidence="1">Uncharacterized protein</fullName>
    </submittedName>
</protein>
<gene>
    <name evidence="1" type="ORF">Pgy4_25333</name>
</gene>
<organism evidence="1 2">
    <name type="scientific">Pseudomonas savastanoi pv. glycinea str. race 4</name>
    <dbReference type="NCBI Taxonomy" id="875330"/>
    <lineage>
        <taxon>Bacteria</taxon>
        <taxon>Pseudomonadati</taxon>
        <taxon>Pseudomonadota</taxon>
        <taxon>Gammaproteobacteria</taxon>
        <taxon>Pseudomonadales</taxon>
        <taxon>Pseudomonadaceae</taxon>
        <taxon>Pseudomonas</taxon>
    </lineage>
</organism>
<reference evidence="1 2" key="1">
    <citation type="journal article" date="2011" name="PLoS Pathog.">
        <title>Dynamic evolution of pathogenicity revealed by sequencing and comparative genomics of 19 Pseudomonas syringae isolates.</title>
        <authorList>
            <person name="Baltrus D.A."/>
            <person name="Nishimura M.T."/>
            <person name="Romanchuk A."/>
            <person name="Chang J.H."/>
            <person name="Mukhtar M.S."/>
            <person name="Cherkis K."/>
            <person name="Roach J."/>
            <person name="Grant S.R."/>
            <person name="Jones C.D."/>
            <person name="Dangl J.L."/>
        </authorList>
    </citation>
    <scope>NUCLEOTIDE SEQUENCE [LARGE SCALE GENOMIC DNA]</scope>
    <source>
        <strain evidence="2">race 4</strain>
    </source>
</reference>
<dbReference type="Proteomes" id="UP000005466">
    <property type="component" value="Unassembled WGS sequence"/>
</dbReference>
<sequence>RVTQNNHAWVVTVLLDIRTRIIRAAVVNDINPIDFWSDIRNHTQDVRYHLIRRDQDSDLASPLDIDGRGHVWLDLVLLADCHI</sequence>
<dbReference type="AlphaFoldDB" id="F3CAT7"/>